<proteinExistence type="predicted"/>
<protein>
    <submittedName>
        <fullName evidence="2">DUF1499 domain-containing protein</fullName>
    </submittedName>
</protein>
<gene>
    <name evidence="2" type="ORF">FF098_005930</name>
    <name evidence="1" type="ORF">GCM10011355_11970</name>
</gene>
<dbReference type="Proteomes" id="UP000818603">
    <property type="component" value="Unassembled WGS sequence"/>
</dbReference>
<evidence type="ECO:0000313" key="3">
    <source>
        <dbReference type="Proteomes" id="UP000621856"/>
    </source>
</evidence>
<dbReference type="EMBL" id="VCJR02000001">
    <property type="protein sequence ID" value="NHK27437.1"/>
    <property type="molecule type" value="Genomic_DNA"/>
</dbReference>
<keyword evidence="4" id="KW-1185">Reference proteome</keyword>
<reference evidence="2 4" key="2">
    <citation type="submission" date="2020-02" db="EMBL/GenBank/DDBJ databases">
        <title>Genome sequence of Parvularcula flava strain NH6-79.</title>
        <authorList>
            <person name="Abdul Karim M.H."/>
            <person name="Lam M.Q."/>
            <person name="Chen S.J."/>
            <person name="Yahya A."/>
            <person name="Shahir S."/>
            <person name="Shamsir M.S."/>
            <person name="Chong C.S."/>
        </authorList>
    </citation>
    <scope>NUCLEOTIDE SEQUENCE [LARGE SCALE GENOMIC DNA]</scope>
    <source>
        <strain evidence="2 4">NH6-79</strain>
    </source>
</reference>
<dbReference type="InterPro" id="IPR010865">
    <property type="entry name" value="DUF1499"/>
</dbReference>
<dbReference type="Pfam" id="PF07386">
    <property type="entry name" value="DUF1499"/>
    <property type="match status" value="1"/>
</dbReference>
<evidence type="ECO:0000313" key="1">
    <source>
        <dbReference type="EMBL" id="GGH95435.1"/>
    </source>
</evidence>
<organism evidence="1 3">
    <name type="scientific">Aquisalinus luteolus</name>
    <dbReference type="NCBI Taxonomy" id="1566827"/>
    <lineage>
        <taxon>Bacteria</taxon>
        <taxon>Pseudomonadati</taxon>
        <taxon>Pseudomonadota</taxon>
        <taxon>Alphaproteobacteria</taxon>
        <taxon>Parvularculales</taxon>
        <taxon>Parvularculaceae</taxon>
        <taxon>Aquisalinus</taxon>
    </lineage>
</organism>
<accession>A0A8J3A2I8</accession>
<dbReference type="EMBL" id="BMGZ01000001">
    <property type="protein sequence ID" value="GGH95435.1"/>
    <property type="molecule type" value="Genomic_DNA"/>
</dbReference>
<sequence>MIDFFTFSRPSRPNNFLACTDEYCPKAGFDVTAPVFEVPLAQVVEVWDSIIAEQPRLEETGRSTDGWQREYVQRTRFLHFPDIITVRFVAEDVGAEALPVTRVLMHSQAKFGYFDFGVNRQRVMGWLADLERRLLLKNN</sequence>
<name>A0A8J3A2I8_9PROT</name>
<dbReference type="AlphaFoldDB" id="A0A8J3A2I8"/>
<dbReference type="RefSeq" id="WP_155138393.1">
    <property type="nucleotide sequence ID" value="NZ_BMGZ01000001.1"/>
</dbReference>
<evidence type="ECO:0000313" key="4">
    <source>
        <dbReference type="Proteomes" id="UP000818603"/>
    </source>
</evidence>
<dbReference type="Proteomes" id="UP000621856">
    <property type="component" value="Unassembled WGS sequence"/>
</dbReference>
<reference evidence="1" key="1">
    <citation type="journal article" date="2014" name="Int. J. Syst. Evol. Microbiol.">
        <title>Complete genome sequence of Corynebacterium casei LMG S-19264T (=DSM 44701T), isolated from a smear-ripened cheese.</title>
        <authorList>
            <consortium name="US DOE Joint Genome Institute (JGI-PGF)"/>
            <person name="Walter F."/>
            <person name="Albersmeier A."/>
            <person name="Kalinowski J."/>
            <person name="Ruckert C."/>
        </authorList>
    </citation>
    <scope>NUCLEOTIDE SEQUENCE</scope>
    <source>
        <strain evidence="1">CGMCC 1.14984</strain>
    </source>
</reference>
<reference evidence="1" key="3">
    <citation type="submission" date="2020-09" db="EMBL/GenBank/DDBJ databases">
        <authorList>
            <person name="Sun Q."/>
            <person name="Zhou Y."/>
        </authorList>
    </citation>
    <scope>NUCLEOTIDE SEQUENCE</scope>
    <source>
        <strain evidence="1">CGMCC 1.14984</strain>
    </source>
</reference>
<comment type="caution">
    <text evidence="1">The sequence shown here is derived from an EMBL/GenBank/DDBJ whole genome shotgun (WGS) entry which is preliminary data.</text>
</comment>
<evidence type="ECO:0000313" key="2">
    <source>
        <dbReference type="EMBL" id="NHK27437.1"/>
    </source>
</evidence>